<feature type="transmembrane region" description="Helical" evidence="6">
    <location>
        <begin position="228"/>
        <end position="251"/>
    </location>
</feature>
<keyword evidence="3 6" id="KW-0812">Transmembrane</keyword>
<evidence type="ECO:0000256" key="2">
    <source>
        <dbReference type="ARBA" id="ARBA00022448"/>
    </source>
</evidence>
<feature type="transmembrane region" description="Helical" evidence="6">
    <location>
        <begin position="15"/>
        <end position="35"/>
    </location>
</feature>
<evidence type="ECO:0000313" key="8">
    <source>
        <dbReference type="EMBL" id="CAE0403665.1"/>
    </source>
</evidence>
<feature type="transmembrane region" description="Helical" evidence="6">
    <location>
        <begin position="136"/>
        <end position="157"/>
    </location>
</feature>
<dbReference type="GO" id="GO:0022857">
    <property type="term" value="F:transmembrane transporter activity"/>
    <property type="evidence" value="ECO:0007669"/>
    <property type="project" value="TreeGrafter"/>
</dbReference>
<feature type="transmembrane region" description="Helical" evidence="6">
    <location>
        <begin position="356"/>
        <end position="374"/>
    </location>
</feature>
<dbReference type="Pfam" id="PF03600">
    <property type="entry name" value="CitMHS"/>
    <property type="match status" value="1"/>
</dbReference>
<dbReference type="PROSITE" id="PS01271">
    <property type="entry name" value="NA_SULFATE"/>
    <property type="match status" value="1"/>
</dbReference>
<evidence type="ECO:0000256" key="6">
    <source>
        <dbReference type="SAM" id="Phobius"/>
    </source>
</evidence>
<keyword evidence="5 6" id="KW-0472">Membrane</keyword>
<evidence type="ECO:0000259" key="7">
    <source>
        <dbReference type="Pfam" id="PF03600"/>
    </source>
</evidence>
<sequence>MAIAIWIASLWLTEIIPLVVTAFLPLLLFPLFGILSSKAVAAAYMDNTIFLFIAGMLMALALERWDLHRRFSFKILSWCGAKPSNLLLGMMGATFFLSMFVSNTATALMMVPNAISVCESIERQTLPQFRHESKAFGMAVMLGIAYAANVGGMASLIGTPPNLVFQAQLGVLFPDAPEVTFADWLGFGLPIGLAIMVMTWAYLRFIYLRNFKGAVADRQMFINQYEALGAWSQEQITVAILFTTLAILWIFRGDLNFSSITIKGWANLFPEPKFINDATIGMAFAVMMLLIPARPSMLPEASLDADTKRSTTLLNWETANQMPYDIVFLFGGGFALAAGFLESGLSAYLGEQLGSMDVPLAAQLFVCVFFMIWLTELTSNTATSNIMIPIAASIAVGSGVSPYTFMIPAALACSCAFCLPVATPPNMVVFASGRLPMSEMIRAGVFLNVVCSVLILGLAFTLIPAVLKVDADELPAWAETGKI</sequence>
<feature type="transmembrane region" description="Helical" evidence="6">
    <location>
        <begin position="47"/>
        <end position="65"/>
    </location>
</feature>
<evidence type="ECO:0000256" key="3">
    <source>
        <dbReference type="ARBA" id="ARBA00022692"/>
    </source>
</evidence>
<name>A0A7S3KYU5_9STRA</name>
<dbReference type="PANTHER" id="PTHR10283">
    <property type="entry name" value="SOLUTE CARRIER FAMILY 13 MEMBER"/>
    <property type="match status" value="1"/>
</dbReference>
<gene>
    <name evidence="8" type="ORF">ACOF00016_LOCUS1856</name>
</gene>
<comment type="subcellular location">
    <subcellularLocation>
        <location evidence="1">Membrane</location>
        <topology evidence="1">Multi-pass membrane protein</topology>
    </subcellularLocation>
</comment>
<organism evidence="8">
    <name type="scientific">Amphora coffeiformis</name>
    <dbReference type="NCBI Taxonomy" id="265554"/>
    <lineage>
        <taxon>Eukaryota</taxon>
        <taxon>Sar</taxon>
        <taxon>Stramenopiles</taxon>
        <taxon>Ochrophyta</taxon>
        <taxon>Bacillariophyta</taxon>
        <taxon>Bacillariophyceae</taxon>
        <taxon>Bacillariophycidae</taxon>
        <taxon>Thalassiophysales</taxon>
        <taxon>Catenulaceae</taxon>
        <taxon>Amphora</taxon>
    </lineage>
</organism>
<dbReference type="AlphaFoldDB" id="A0A7S3KYU5"/>
<protein>
    <recommendedName>
        <fullName evidence="7">Citrate transporter-like domain-containing protein</fullName>
    </recommendedName>
</protein>
<evidence type="ECO:0000256" key="1">
    <source>
        <dbReference type="ARBA" id="ARBA00004141"/>
    </source>
</evidence>
<feature type="domain" description="Citrate transporter-like" evidence="7">
    <location>
        <begin position="10"/>
        <end position="400"/>
    </location>
</feature>
<feature type="transmembrane region" description="Helical" evidence="6">
    <location>
        <begin position="85"/>
        <end position="115"/>
    </location>
</feature>
<feature type="transmembrane region" description="Helical" evidence="6">
    <location>
        <begin position="409"/>
        <end position="433"/>
    </location>
</feature>
<feature type="transmembrane region" description="Helical" evidence="6">
    <location>
        <begin position="386"/>
        <end position="403"/>
    </location>
</feature>
<evidence type="ECO:0000256" key="4">
    <source>
        <dbReference type="ARBA" id="ARBA00022989"/>
    </source>
</evidence>
<dbReference type="PANTHER" id="PTHR10283:SF82">
    <property type="entry name" value="SOLUTE CARRIER FAMILY 13 MEMBER 2"/>
    <property type="match status" value="1"/>
</dbReference>
<dbReference type="InterPro" id="IPR031312">
    <property type="entry name" value="Na/sul_symport_CS"/>
</dbReference>
<evidence type="ECO:0000256" key="5">
    <source>
        <dbReference type="ARBA" id="ARBA00023136"/>
    </source>
</evidence>
<accession>A0A7S3KYU5</accession>
<keyword evidence="2" id="KW-0813">Transport</keyword>
<feature type="transmembrane region" description="Helical" evidence="6">
    <location>
        <begin position="445"/>
        <end position="467"/>
    </location>
</feature>
<dbReference type="InterPro" id="IPR004680">
    <property type="entry name" value="Cit_transptr-like_dom"/>
</dbReference>
<dbReference type="EMBL" id="HBIM01002126">
    <property type="protein sequence ID" value="CAE0403665.1"/>
    <property type="molecule type" value="Transcribed_RNA"/>
</dbReference>
<feature type="transmembrane region" description="Helical" evidence="6">
    <location>
        <begin position="274"/>
        <end position="293"/>
    </location>
</feature>
<feature type="transmembrane region" description="Helical" evidence="6">
    <location>
        <begin position="184"/>
        <end position="207"/>
    </location>
</feature>
<proteinExistence type="predicted"/>
<dbReference type="CDD" id="cd01115">
    <property type="entry name" value="SLC13_permease"/>
    <property type="match status" value="1"/>
</dbReference>
<keyword evidence="4 6" id="KW-1133">Transmembrane helix</keyword>
<feature type="transmembrane region" description="Helical" evidence="6">
    <location>
        <begin position="326"/>
        <end position="350"/>
    </location>
</feature>
<dbReference type="GO" id="GO:0005886">
    <property type="term" value="C:plasma membrane"/>
    <property type="evidence" value="ECO:0007669"/>
    <property type="project" value="TreeGrafter"/>
</dbReference>
<reference evidence="8" key="1">
    <citation type="submission" date="2021-01" db="EMBL/GenBank/DDBJ databases">
        <authorList>
            <person name="Corre E."/>
            <person name="Pelletier E."/>
            <person name="Niang G."/>
            <person name="Scheremetjew M."/>
            <person name="Finn R."/>
            <person name="Kale V."/>
            <person name="Holt S."/>
            <person name="Cochrane G."/>
            <person name="Meng A."/>
            <person name="Brown T."/>
            <person name="Cohen L."/>
        </authorList>
    </citation>
    <scope>NUCLEOTIDE SEQUENCE</scope>
    <source>
        <strain evidence="8">CCMP127</strain>
    </source>
</reference>